<keyword evidence="2" id="KW-0946">Virion</keyword>
<evidence type="ECO:0000256" key="1">
    <source>
        <dbReference type="SAM" id="MobiDB-lite"/>
    </source>
</evidence>
<proteinExistence type="predicted"/>
<dbReference type="InterPro" id="IPR012851">
    <property type="entry name" value="Spore_coat_CotF-like"/>
</dbReference>
<name>A0A7X0LUJ9_9BACI</name>
<keyword evidence="2" id="KW-0167">Capsid protein</keyword>
<evidence type="ECO:0000313" key="2">
    <source>
        <dbReference type="EMBL" id="MBB6445046.1"/>
    </source>
</evidence>
<dbReference type="RefSeq" id="WP_184524724.1">
    <property type="nucleotide sequence ID" value="NZ_JACHGK010000004.1"/>
</dbReference>
<dbReference type="AlphaFoldDB" id="A0A7X0LUJ9"/>
<protein>
    <submittedName>
        <fullName evidence="2">Spore coat protein CotF</fullName>
    </submittedName>
</protein>
<reference evidence="2 3" key="1">
    <citation type="submission" date="2020-08" db="EMBL/GenBank/DDBJ databases">
        <title>Genomic Encyclopedia of Type Strains, Phase IV (KMG-IV): sequencing the most valuable type-strain genomes for metagenomic binning, comparative biology and taxonomic classification.</title>
        <authorList>
            <person name="Goeker M."/>
        </authorList>
    </citation>
    <scope>NUCLEOTIDE SEQUENCE [LARGE SCALE GENOMIC DNA]</scope>
    <source>
        <strain evidence="2 3">DSM 5391</strain>
    </source>
</reference>
<comment type="caution">
    <text evidence="2">The sequence shown here is derived from an EMBL/GenBank/DDBJ whole genome shotgun (WGS) entry which is preliminary data.</text>
</comment>
<dbReference type="Proteomes" id="UP000531594">
    <property type="component" value="Unassembled WGS sequence"/>
</dbReference>
<gene>
    <name evidence="2" type="ORF">HNR53_001656</name>
</gene>
<organism evidence="2 3">
    <name type="scientific">Bacillus benzoevorans</name>
    <dbReference type="NCBI Taxonomy" id="1456"/>
    <lineage>
        <taxon>Bacteria</taxon>
        <taxon>Bacillati</taxon>
        <taxon>Bacillota</taxon>
        <taxon>Bacilli</taxon>
        <taxon>Bacillales</taxon>
        <taxon>Bacillaceae</taxon>
        <taxon>Bacillus</taxon>
    </lineage>
</organism>
<dbReference type="Pfam" id="PF07875">
    <property type="entry name" value="Coat_F"/>
    <property type="match status" value="1"/>
</dbReference>
<sequence>MNQNWQGQNQALGNPEAQVQKTAQMNERDFTNDLLATEKAMTDSYSIYLNEASHQALYQDIWNIYSEAQNEQRELYNLMFRKGWYKLEPAEAQKLQQKFQQFQGYTSQFPYGNGTIQ</sequence>
<evidence type="ECO:0000313" key="3">
    <source>
        <dbReference type="Proteomes" id="UP000531594"/>
    </source>
</evidence>
<dbReference type="EMBL" id="JACHGK010000004">
    <property type="protein sequence ID" value="MBB6445046.1"/>
    <property type="molecule type" value="Genomic_DNA"/>
</dbReference>
<accession>A0A7X0LUJ9</accession>
<keyword evidence="3" id="KW-1185">Reference proteome</keyword>
<feature type="region of interest" description="Disordered" evidence="1">
    <location>
        <begin position="1"/>
        <end position="20"/>
    </location>
</feature>